<dbReference type="Gene3D" id="3.40.50.1820">
    <property type="entry name" value="alpha/beta hydrolase"/>
    <property type="match status" value="1"/>
</dbReference>
<dbReference type="KEGG" id="mng:MNEG_15740"/>
<gene>
    <name evidence="2" type="ORF">MNEG_15740</name>
</gene>
<proteinExistence type="predicted"/>
<sequence length="123" mass="13414">MVHSGFLNAYDSVKVKVFTLVDQITESATPSKPWRVRITGHSLGGAIATLCAYDLSARPPKTGAGSLEVSMYTFGAPRVGNKAFAKVFDERLHNRAWRITNASDIVPSVPRLMGYSHALPRLV</sequence>
<dbReference type="GO" id="GO:0006629">
    <property type="term" value="P:lipid metabolic process"/>
    <property type="evidence" value="ECO:0007669"/>
    <property type="project" value="InterPro"/>
</dbReference>
<evidence type="ECO:0000313" key="2">
    <source>
        <dbReference type="EMBL" id="KIY92224.1"/>
    </source>
</evidence>
<dbReference type="InterPro" id="IPR002921">
    <property type="entry name" value="Fungal_lipase-type"/>
</dbReference>
<dbReference type="OrthoDB" id="430884at2759"/>
<keyword evidence="3" id="KW-1185">Reference proteome</keyword>
<dbReference type="Proteomes" id="UP000054498">
    <property type="component" value="Unassembled WGS sequence"/>
</dbReference>
<organism evidence="2 3">
    <name type="scientific">Monoraphidium neglectum</name>
    <dbReference type="NCBI Taxonomy" id="145388"/>
    <lineage>
        <taxon>Eukaryota</taxon>
        <taxon>Viridiplantae</taxon>
        <taxon>Chlorophyta</taxon>
        <taxon>core chlorophytes</taxon>
        <taxon>Chlorophyceae</taxon>
        <taxon>CS clade</taxon>
        <taxon>Sphaeropleales</taxon>
        <taxon>Selenastraceae</taxon>
        <taxon>Monoraphidium</taxon>
    </lineage>
</organism>
<dbReference type="CDD" id="cd00519">
    <property type="entry name" value="Lipase_3"/>
    <property type="match status" value="1"/>
</dbReference>
<reference evidence="2 3" key="1">
    <citation type="journal article" date="2013" name="BMC Genomics">
        <title>Reconstruction of the lipid metabolism for the microalga Monoraphidium neglectum from its genome sequence reveals characteristics suitable for biofuel production.</title>
        <authorList>
            <person name="Bogen C."/>
            <person name="Al-Dilaimi A."/>
            <person name="Albersmeier A."/>
            <person name="Wichmann J."/>
            <person name="Grundmann M."/>
            <person name="Rupp O."/>
            <person name="Lauersen K.J."/>
            <person name="Blifernez-Klassen O."/>
            <person name="Kalinowski J."/>
            <person name="Goesmann A."/>
            <person name="Mussgnug J.H."/>
            <person name="Kruse O."/>
        </authorList>
    </citation>
    <scope>NUCLEOTIDE SEQUENCE [LARGE SCALE GENOMIC DNA]</scope>
    <source>
        <strain evidence="2 3">SAG 48.87</strain>
    </source>
</reference>
<evidence type="ECO:0000259" key="1">
    <source>
        <dbReference type="Pfam" id="PF01764"/>
    </source>
</evidence>
<dbReference type="PANTHER" id="PTHR47759">
    <property type="entry name" value="OS04G0509100 PROTEIN"/>
    <property type="match status" value="1"/>
</dbReference>
<dbReference type="Pfam" id="PF01764">
    <property type="entry name" value="Lipase_3"/>
    <property type="match status" value="1"/>
</dbReference>
<feature type="domain" description="Fungal lipase-type" evidence="1">
    <location>
        <begin position="2"/>
        <end position="111"/>
    </location>
</feature>
<dbReference type="PANTHER" id="PTHR47759:SF2">
    <property type="entry name" value="TRIGLYCERIDE LIPASE"/>
    <property type="match status" value="1"/>
</dbReference>
<dbReference type="GeneID" id="25733432"/>
<dbReference type="AlphaFoldDB" id="A0A0D2LJT0"/>
<dbReference type="RefSeq" id="XP_013891244.1">
    <property type="nucleotide sequence ID" value="XM_014035790.1"/>
</dbReference>
<dbReference type="EMBL" id="KK105836">
    <property type="protein sequence ID" value="KIY92224.1"/>
    <property type="molecule type" value="Genomic_DNA"/>
</dbReference>
<accession>A0A0D2LJT0</accession>
<name>A0A0D2LJT0_9CHLO</name>
<dbReference type="InterPro" id="IPR029058">
    <property type="entry name" value="AB_hydrolase_fold"/>
</dbReference>
<evidence type="ECO:0000313" key="3">
    <source>
        <dbReference type="Proteomes" id="UP000054498"/>
    </source>
</evidence>
<protein>
    <submittedName>
        <fullName evidence="2">Lipase</fullName>
    </submittedName>
</protein>
<dbReference type="SUPFAM" id="SSF53474">
    <property type="entry name" value="alpha/beta-Hydrolases"/>
    <property type="match status" value="1"/>
</dbReference>